<reference evidence="1" key="1">
    <citation type="submission" date="2014-12" db="EMBL/GenBank/DDBJ databases">
        <title>Insight into the proteome of Arion vulgaris.</title>
        <authorList>
            <person name="Aradska J."/>
            <person name="Bulat T."/>
            <person name="Smidak R."/>
            <person name="Sarate P."/>
            <person name="Gangsoo J."/>
            <person name="Sialana F."/>
            <person name="Bilban M."/>
            <person name="Lubec G."/>
        </authorList>
    </citation>
    <scope>NUCLEOTIDE SEQUENCE</scope>
    <source>
        <tissue evidence="1">Skin</tissue>
    </source>
</reference>
<organism evidence="1">
    <name type="scientific">Arion vulgaris</name>
    <dbReference type="NCBI Taxonomy" id="1028688"/>
    <lineage>
        <taxon>Eukaryota</taxon>
        <taxon>Metazoa</taxon>
        <taxon>Spiralia</taxon>
        <taxon>Lophotrochozoa</taxon>
        <taxon>Mollusca</taxon>
        <taxon>Gastropoda</taxon>
        <taxon>Heterobranchia</taxon>
        <taxon>Euthyneura</taxon>
        <taxon>Panpulmonata</taxon>
        <taxon>Eupulmonata</taxon>
        <taxon>Stylommatophora</taxon>
        <taxon>Helicina</taxon>
        <taxon>Arionoidea</taxon>
        <taxon>Arionidae</taxon>
        <taxon>Arion</taxon>
    </lineage>
</organism>
<gene>
    <name evidence="1" type="primary">ORF23863</name>
</gene>
<name>A0A0B6YFB1_9EUPU</name>
<accession>A0A0B6YFB1</accession>
<sequence>RSISPHTNHGHEAKREKVVRLSLEIPSSSRACPSLSAEIKTQPLRLGPKPFYGVQK</sequence>
<dbReference type="AlphaFoldDB" id="A0A0B6YFB1"/>
<dbReference type="EMBL" id="HACG01008027">
    <property type="protein sequence ID" value="CEK54892.1"/>
    <property type="molecule type" value="Transcribed_RNA"/>
</dbReference>
<protein>
    <submittedName>
        <fullName evidence="1">Uncharacterized protein</fullName>
    </submittedName>
</protein>
<evidence type="ECO:0000313" key="1">
    <source>
        <dbReference type="EMBL" id="CEK54892.1"/>
    </source>
</evidence>
<feature type="non-terminal residue" evidence="1">
    <location>
        <position position="1"/>
    </location>
</feature>
<proteinExistence type="predicted"/>